<dbReference type="PROSITE" id="PS50932">
    <property type="entry name" value="HTH_LACI_2"/>
    <property type="match status" value="1"/>
</dbReference>
<evidence type="ECO:0000313" key="5">
    <source>
        <dbReference type="EMBL" id="AOH85236.1"/>
    </source>
</evidence>
<evidence type="ECO:0000256" key="1">
    <source>
        <dbReference type="ARBA" id="ARBA00023015"/>
    </source>
</evidence>
<dbReference type="SUPFAM" id="SSF47413">
    <property type="entry name" value="lambda repressor-like DNA-binding domains"/>
    <property type="match status" value="1"/>
</dbReference>
<keyword evidence="1" id="KW-0805">Transcription regulation</keyword>
<gene>
    <name evidence="5" type="ORF">AWL63_16010</name>
</gene>
<evidence type="ECO:0000256" key="2">
    <source>
        <dbReference type="ARBA" id="ARBA00023125"/>
    </source>
</evidence>
<evidence type="ECO:0000256" key="3">
    <source>
        <dbReference type="ARBA" id="ARBA00023163"/>
    </source>
</evidence>
<dbReference type="PANTHER" id="PTHR30146:SF153">
    <property type="entry name" value="LACTOSE OPERON REPRESSOR"/>
    <property type="match status" value="1"/>
</dbReference>
<protein>
    <recommendedName>
        <fullName evidence="4">HTH lacI-type domain-containing protein</fullName>
    </recommendedName>
</protein>
<dbReference type="KEGG" id="span:AWL63_16010"/>
<keyword evidence="2" id="KW-0238">DNA-binding</keyword>
<dbReference type="Proteomes" id="UP000094256">
    <property type="component" value="Chromosome"/>
</dbReference>
<dbReference type="PANTHER" id="PTHR30146">
    <property type="entry name" value="LACI-RELATED TRANSCRIPTIONAL REPRESSOR"/>
    <property type="match status" value="1"/>
</dbReference>
<dbReference type="Gene3D" id="3.40.50.2300">
    <property type="match status" value="2"/>
</dbReference>
<dbReference type="Pfam" id="PF13377">
    <property type="entry name" value="Peripla_BP_3"/>
    <property type="match status" value="1"/>
</dbReference>
<dbReference type="CDD" id="cd01392">
    <property type="entry name" value="HTH_LacI"/>
    <property type="match status" value="1"/>
</dbReference>
<dbReference type="RefSeq" id="WP_069205770.1">
    <property type="nucleotide sequence ID" value="NZ_CP014168.1"/>
</dbReference>
<dbReference type="SUPFAM" id="SSF53822">
    <property type="entry name" value="Periplasmic binding protein-like I"/>
    <property type="match status" value="1"/>
</dbReference>
<dbReference type="OrthoDB" id="7185860at2"/>
<feature type="domain" description="HTH lacI-type" evidence="4">
    <location>
        <begin position="16"/>
        <end position="70"/>
    </location>
</feature>
<dbReference type="EMBL" id="CP014168">
    <property type="protein sequence ID" value="AOH85236.1"/>
    <property type="molecule type" value="Genomic_DNA"/>
</dbReference>
<name>A0A1B3ZCS8_9SPHN</name>
<dbReference type="STRING" id="1560345.AWL63_16010"/>
<dbReference type="CDD" id="cd01545">
    <property type="entry name" value="PBP1_SalR"/>
    <property type="match status" value="1"/>
</dbReference>
<proteinExistence type="predicted"/>
<keyword evidence="6" id="KW-1185">Reference proteome</keyword>
<dbReference type="Gene3D" id="1.10.260.40">
    <property type="entry name" value="lambda repressor-like DNA-binding domains"/>
    <property type="match status" value="1"/>
</dbReference>
<dbReference type="AlphaFoldDB" id="A0A1B3ZCS8"/>
<dbReference type="InterPro" id="IPR046335">
    <property type="entry name" value="LacI/GalR-like_sensor"/>
</dbReference>
<dbReference type="SMART" id="SM00354">
    <property type="entry name" value="HTH_LACI"/>
    <property type="match status" value="1"/>
</dbReference>
<dbReference type="Pfam" id="PF00356">
    <property type="entry name" value="LacI"/>
    <property type="match status" value="1"/>
</dbReference>
<sequence>MTKTMSRATRRASQSVTIQTVAERAGVSAMTVSNVLNNRHNVRATTREAVIAAARELGYMPNLAARSLASAATIRIGLFSRNLDSGFLSSILSGALEETSESGAQLVMRRFEAPKLDELIASAEALRATGIGAIISPPPYCELISDHCAPGAFPLPLVAISPGDELPGIPGVRIDDRAAAREMTAYLISLGHTRIGFIRIGSRLHADKTRYEGYRDALTNAGIIAQPEMVASANLTYESGLAAANELLAISPRPTAIFASNDEIAAAIVSVAHRMGIDIPGQLSVAGFDDGPLALKIWPTLTTIRQPVTQIAAMAARRAIGIVTSGEVDPQVTYLDHQLIIRESTARPGE</sequence>
<evidence type="ECO:0000313" key="6">
    <source>
        <dbReference type="Proteomes" id="UP000094256"/>
    </source>
</evidence>
<accession>A0A1B3ZCS8</accession>
<organism evidence="5 6">
    <name type="scientific">Sphingomonas panacis</name>
    <dbReference type="NCBI Taxonomy" id="1560345"/>
    <lineage>
        <taxon>Bacteria</taxon>
        <taxon>Pseudomonadati</taxon>
        <taxon>Pseudomonadota</taxon>
        <taxon>Alphaproteobacteria</taxon>
        <taxon>Sphingomonadales</taxon>
        <taxon>Sphingomonadaceae</taxon>
        <taxon>Sphingomonas</taxon>
    </lineage>
</organism>
<keyword evidence="3" id="KW-0804">Transcription</keyword>
<dbReference type="InterPro" id="IPR010982">
    <property type="entry name" value="Lambda_DNA-bd_dom_sf"/>
</dbReference>
<evidence type="ECO:0000259" key="4">
    <source>
        <dbReference type="PROSITE" id="PS50932"/>
    </source>
</evidence>
<reference evidence="5 6" key="1">
    <citation type="submission" date="2016-01" db="EMBL/GenBank/DDBJ databases">
        <title>Complete genome and mega plasmid sequence of Sphingomonas panacis DCY99 elicits systemic resistance in rice to Xanthomonas oryzae.</title>
        <authorList>
            <person name="Kim Y.J."/>
            <person name="Yang D.C."/>
            <person name="Sing P."/>
        </authorList>
    </citation>
    <scope>NUCLEOTIDE SEQUENCE [LARGE SCALE GENOMIC DNA]</scope>
    <source>
        <strain evidence="5 6">DCY99</strain>
    </source>
</reference>
<dbReference type="InterPro" id="IPR000843">
    <property type="entry name" value="HTH_LacI"/>
</dbReference>
<dbReference type="GO" id="GO:0003700">
    <property type="term" value="F:DNA-binding transcription factor activity"/>
    <property type="evidence" value="ECO:0007669"/>
    <property type="project" value="TreeGrafter"/>
</dbReference>
<dbReference type="InterPro" id="IPR028082">
    <property type="entry name" value="Peripla_BP_I"/>
</dbReference>
<dbReference type="GO" id="GO:0000976">
    <property type="term" value="F:transcription cis-regulatory region binding"/>
    <property type="evidence" value="ECO:0007669"/>
    <property type="project" value="TreeGrafter"/>
</dbReference>